<sequence length="518" mass="58044">MNGSKDTTISDAVQQFAAQAEAQTPAVDIPEYDVVIVGAGISGINMAYRLQENLAKKSYTIIEARANMGGTWDLMRYPGIRSDSDLYTFSFAWAPWTQPTPIAEGGAIVKHMKESAARYGIDKHIQYRHKVKEAHWHSRLQNWTLVVEVTGEDGEVTKKEIRAKFVVLGTGYYDYDKPQEAQIPGLENFKGKVIHPQFWPEDLDYAGKSIAVVGSGATAVTLIPALAKTAGRVTMVQRSPSYIVSIPNRAATKAWWQRILPQWLEARITRFRWLIMGFLYRRYLSADGEKTKLFLAKVTQAQLPKRIPYSPHFEPKYLPWAQRMCLCPDGDFFKALHSGNTDVATGVIKTVTEDKIVLESGQEVEADILITATGLRMKYGGNCEYYVDGEHIEWGSKFMYRGWMVQDMPNLALVQGYTKASWTLGADATAVWVIRMLKHLDKKKLSSATPRIPKPGAVKITGLPGIMGLTSTYIMSALDRLPKTSDEAPWQGRGNYLQDLYDAKFASFKNVQFTMATA</sequence>
<proteinExistence type="predicted"/>
<dbReference type="Gene3D" id="3.50.50.60">
    <property type="entry name" value="FAD/NAD(P)-binding domain"/>
    <property type="match status" value="3"/>
</dbReference>
<dbReference type="Pfam" id="PF13738">
    <property type="entry name" value="Pyr_redox_3"/>
    <property type="match status" value="1"/>
</dbReference>
<evidence type="ECO:0000256" key="1">
    <source>
        <dbReference type="ARBA" id="ARBA00001974"/>
    </source>
</evidence>
<dbReference type="GO" id="GO:0004497">
    <property type="term" value="F:monooxygenase activity"/>
    <property type="evidence" value="ECO:0007669"/>
    <property type="project" value="UniProtKB-KW"/>
</dbReference>
<dbReference type="InterPro" id="IPR036188">
    <property type="entry name" value="FAD/NAD-bd_sf"/>
</dbReference>
<dbReference type="AlphaFoldDB" id="A0A6G1HQ28"/>
<comment type="cofactor">
    <cofactor evidence="1">
        <name>FAD</name>
        <dbReference type="ChEBI" id="CHEBI:57692"/>
    </cofactor>
</comment>
<accession>A0A6G1HQ28</accession>
<name>A0A6G1HQ28_9PEZI</name>
<dbReference type="InterPro" id="IPR051820">
    <property type="entry name" value="FAD-binding_MO"/>
</dbReference>
<dbReference type="EMBL" id="ML996701">
    <property type="protein sequence ID" value="KAF2398120.1"/>
    <property type="molecule type" value="Genomic_DNA"/>
</dbReference>
<dbReference type="OrthoDB" id="66881at2759"/>
<keyword evidence="2" id="KW-0503">Monooxygenase</keyword>
<keyword evidence="4" id="KW-1185">Reference proteome</keyword>
<dbReference type="Proteomes" id="UP000799640">
    <property type="component" value="Unassembled WGS sequence"/>
</dbReference>
<gene>
    <name evidence="3" type="ORF">EJ06DRAFT_532486</name>
</gene>
<protein>
    <submittedName>
        <fullName evidence="3">FAD/NAD(P)-binding domain-containing protein</fullName>
    </submittedName>
</protein>
<evidence type="ECO:0000313" key="4">
    <source>
        <dbReference type="Proteomes" id="UP000799640"/>
    </source>
</evidence>
<reference evidence="3" key="1">
    <citation type="journal article" date="2020" name="Stud. Mycol.">
        <title>101 Dothideomycetes genomes: a test case for predicting lifestyles and emergence of pathogens.</title>
        <authorList>
            <person name="Haridas S."/>
            <person name="Albert R."/>
            <person name="Binder M."/>
            <person name="Bloem J."/>
            <person name="Labutti K."/>
            <person name="Salamov A."/>
            <person name="Andreopoulos B."/>
            <person name="Baker S."/>
            <person name="Barry K."/>
            <person name="Bills G."/>
            <person name="Bluhm B."/>
            <person name="Cannon C."/>
            <person name="Castanera R."/>
            <person name="Culley D."/>
            <person name="Daum C."/>
            <person name="Ezra D."/>
            <person name="Gonzalez J."/>
            <person name="Henrissat B."/>
            <person name="Kuo A."/>
            <person name="Liang C."/>
            <person name="Lipzen A."/>
            <person name="Lutzoni F."/>
            <person name="Magnuson J."/>
            <person name="Mondo S."/>
            <person name="Nolan M."/>
            <person name="Ohm R."/>
            <person name="Pangilinan J."/>
            <person name="Park H.-J."/>
            <person name="Ramirez L."/>
            <person name="Alfaro M."/>
            <person name="Sun H."/>
            <person name="Tritt A."/>
            <person name="Yoshinaga Y."/>
            <person name="Zwiers L.-H."/>
            <person name="Turgeon B."/>
            <person name="Goodwin S."/>
            <person name="Spatafora J."/>
            <person name="Crous P."/>
            <person name="Grigoriev I."/>
        </authorList>
    </citation>
    <scope>NUCLEOTIDE SEQUENCE</scope>
    <source>
        <strain evidence="3">CBS 262.69</strain>
    </source>
</reference>
<evidence type="ECO:0000256" key="2">
    <source>
        <dbReference type="ARBA" id="ARBA00023033"/>
    </source>
</evidence>
<evidence type="ECO:0000313" key="3">
    <source>
        <dbReference type="EMBL" id="KAF2398120.1"/>
    </source>
</evidence>
<organism evidence="3 4">
    <name type="scientific">Trichodelitschia bisporula</name>
    <dbReference type="NCBI Taxonomy" id="703511"/>
    <lineage>
        <taxon>Eukaryota</taxon>
        <taxon>Fungi</taxon>
        <taxon>Dikarya</taxon>
        <taxon>Ascomycota</taxon>
        <taxon>Pezizomycotina</taxon>
        <taxon>Dothideomycetes</taxon>
        <taxon>Dothideomycetes incertae sedis</taxon>
        <taxon>Phaeotrichales</taxon>
        <taxon>Phaeotrichaceae</taxon>
        <taxon>Trichodelitschia</taxon>
    </lineage>
</organism>
<dbReference type="SUPFAM" id="SSF51905">
    <property type="entry name" value="FAD/NAD(P)-binding domain"/>
    <property type="match status" value="1"/>
</dbReference>
<dbReference type="PANTHER" id="PTHR43872:SF1">
    <property type="entry name" value="MONOOXYGENASE, PUTATIVE (AFU_ORTHOLOGUE AFUA_8G02570)-RELATED"/>
    <property type="match status" value="1"/>
</dbReference>
<dbReference type="PANTHER" id="PTHR43872">
    <property type="entry name" value="MONOOXYGENASE, PUTATIVE (AFU_ORTHOLOGUE AFUA_8G02570)-RELATED"/>
    <property type="match status" value="1"/>
</dbReference>
<keyword evidence="2" id="KW-0560">Oxidoreductase</keyword>